<keyword evidence="1" id="KW-0175">Coiled coil</keyword>
<name>A0A0U2J6R6_9BACL</name>
<protein>
    <recommendedName>
        <fullName evidence="4">DUF72 domain-containing protein</fullName>
    </recommendedName>
</protein>
<gene>
    <name evidence="2" type="ORF">AUC31_04250</name>
</gene>
<dbReference type="Gene3D" id="3.20.20.410">
    <property type="entry name" value="Protein of unknown function UPF0759"/>
    <property type="match status" value="1"/>
</dbReference>
<proteinExistence type="predicted"/>
<dbReference type="AlphaFoldDB" id="A0A0U2J6R6"/>
<dbReference type="STRING" id="200991.AUC31_04250"/>
<evidence type="ECO:0008006" key="4">
    <source>
        <dbReference type="Google" id="ProtNLM"/>
    </source>
</evidence>
<organism evidence="2 3">
    <name type="scientific">Planococcus rifietoensis</name>
    <dbReference type="NCBI Taxonomy" id="200991"/>
    <lineage>
        <taxon>Bacteria</taxon>
        <taxon>Bacillati</taxon>
        <taxon>Bacillota</taxon>
        <taxon>Bacilli</taxon>
        <taxon>Bacillales</taxon>
        <taxon>Caryophanaceae</taxon>
        <taxon>Planococcus</taxon>
    </lineage>
</organism>
<dbReference type="InterPro" id="IPR002763">
    <property type="entry name" value="DUF72"/>
</dbReference>
<dbReference type="PANTHER" id="PTHR30348:SF13">
    <property type="entry name" value="UPF0759 PROTEIN YUNF"/>
    <property type="match status" value="1"/>
</dbReference>
<evidence type="ECO:0000256" key="1">
    <source>
        <dbReference type="SAM" id="Coils"/>
    </source>
</evidence>
<dbReference type="Pfam" id="PF01904">
    <property type="entry name" value="DUF72"/>
    <property type="match status" value="1"/>
</dbReference>
<evidence type="ECO:0000313" key="2">
    <source>
        <dbReference type="EMBL" id="ALS74498.1"/>
    </source>
</evidence>
<dbReference type="OrthoDB" id="9780310at2"/>
<dbReference type="InterPro" id="IPR036520">
    <property type="entry name" value="UPF0759_sf"/>
</dbReference>
<keyword evidence="3" id="KW-1185">Reference proteome</keyword>
<dbReference type="Proteomes" id="UP000067683">
    <property type="component" value="Chromosome"/>
</dbReference>
<dbReference type="RefSeq" id="WP_058381205.1">
    <property type="nucleotide sequence ID" value="NZ_CP013659.2"/>
</dbReference>
<reference evidence="2" key="1">
    <citation type="submission" date="2016-01" db="EMBL/GenBank/DDBJ databases">
        <title>Complete genome of Planococcus rifietoensis type strain M8.</title>
        <authorList>
            <person name="See-Too W.S."/>
        </authorList>
    </citation>
    <scope>NUCLEOTIDE SEQUENCE [LARGE SCALE GENOMIC DNA]</scope>
    <source>
        <strain evidence="2">M8</strain>
    </source>
</reference>
<sequence length="286" mass="32974">MIYVGLTGWGDHPDVYSPGSKQKDKLVDYSAHFPIVELDSSFYAVQPERNISKWIRETPDNFQFVVKAYQGMTGHQRGENPFATREEMFEAYRLSVRPLKEAGKLAMVLLQFPPWFDCQKDHVDEIRAIISELQEFDLAIEFRHQSWYADGMKEKTLEFLREHGLIHSVCDEPQAGDGSIPLVPESSRKDKVLLRLHGRNVHGWLNPGNAEKWREVRYLYDYNSKELEEISRAVKRLEQQAEQVYVIFNNNSGGHAAGDAKQFQQLNGLHFEGLSPKQLDLFEGGF</sequence>
<evidence type="ECO:0000313" key="3">
    <source>
        <dbReference type="Proteomes" id="UP000067683"/>
    </source>
</evidence>
<dbReference type="PANTHER" id="PTHR30348">
    <property type="entry name" value="UNCHARACTERIZED PROTEIN YECE"/>
    <property type="match status" value="1"/>
</dbReference>
<dbReference type="KEGG" id="prt:AUC31_04250"/>
<feature type="coiled-coil region" evidence="1">
    <location>
        <begin position="220"/>
        <end position="247"/>
    </location>
</feature>
<dbReference type="SUPFAM" id="SSF117396">
    <property type="entry name" value="TM1631-like"/>
    <property type="match status" value="1"/>
</dbReference>
<accession>A0A0U2J6R6</accession>
<dbReference type="EMBL" id="CP013659">
    <property type="protein sequence ID" value="ALS74498.1"/>
    <property type="molecule type" value="Genomic_DNA"/>
</dbReference>